<sequence length="319" mass="35887">MLQTGFRMRGSVLKAFRLKTLVLSPLLAGLFGTLLAQNVPYSFKTSHYSSKTEREAFTREESPNGNKLYKEEQISSKDENPTKKINYETKNSVFLGMSFIQGALEGWTYASQQADPTNFRLHKQFYGFNYVAGLSHFFNNYVGVRFYGFLDMGFLPQGFNFKEKMSGGVIITKNNMDSNGGTNANTYNDSGAVPYPIIAPKMLAYGAAIGVYVNFVEVQKWSAGIFGDFQVGGVNMLFTNTKLNNVAGVSSGIQFQTWIKVGLRFRINSSKSEIPSSIEMGVKFPLLKMKPILSSENYPQNNLYVKRQYSWFISYIVSF</sequence>
<feature type="region of interest" description="Disordered" evidence="1">
    <location>
        <begin position="53"/>
        <end position="82"/>
    </location>
</feature>
<reference evidence="2" key="1">
    <citation type="submission" date="2016-10" db="EMBL/GenBank/DDBJ databases">
        <title>Proteomic and phylogenetic analysis of the outer membrane protein repertoire of gastric Helicobacter species.</title>
        <authorList>
            <person name="Joosten M."/>
        </authorList>
    </citation>
    <scope>NUCLEOTIDE SEQUENCE</scope>
    <source>
        <strain evidence="2">14</strain>
    </source>
</reference>
<dbReference type="EMBL" id="LT633369">
    <property type="protein sequence ID" value="SFZ71837.1"/>
    <property type="molecule type" value="Genomic_DNA"/>
</dbReference>
<accession>A0A1M4NH83</accession>
<dbReference type="AlphaFoldDB" id="A0A1M4NH83"/>
<dbReference type="Pfam" id="PF01856">
    <property type="entry name" value="HP_OMP"/>
    <property type="match status" value="1"/>
</dbReference>
<evidence type="ECO:0000313" key="2">
    <source>
        <dbReference type="EMBL" id="SFZ71837.1"/>
    </source>
</evidence>
<proteinExistence type="predicted"/>
<name>A0A1M4NH83_HELBI</name>
<dbReference type="RefSeq" id="WP_233705174.1">
    <property type="nucleotide sequence ID" value="NZ_FZMK01000039.1"/>
</dbReference>
<gene>
    <name evidence="2" type="primary">omp1032</name>
</gene>
<evidence type="ECO:0000256" key="1">
    <source>
        <dbReference type="SAM" id="MobiDB-lite"/>
    </source>
</evidence>
<organism evidence="2">
    <name type="scientific">Helicobacter bizzozeronii</name>
    <dbReference type="NCBI Taxonomy" id="56877"/>
    <lineage>
        <taxon>Bacteria</taxon>
        <taxon>Pseudomonadati</taxon>
        <taxon>Campylobacterota</taxon>
        <taxon>Epsilonproteobacteria</taxon>
        <taxon>Campylobacterales</taxon>
        <taxon>Helicobacteraceae</taxon>
        <taxon>Helicobacter</taxon>
    </lineage>
</organism>
<dbReference type="InterPro" id="IPR002718">
    <property type="entry name" value="OMP_Helicobacter"/>
</dbReference>
<protein>
    <submittedName>
        <fullName evidence="2">OMP1032</fullName>
    </submittedName>
</protein>